<dbReference type="AlphaFoldDB" id="A0A4Z2FTA5"/>
<keyword evidence="2" id="KW-1185">Reference proteome</keyword>
<protein>
    <submittedName>
        <fullName evidence="1">Uncharacterized protein</fullName>
    </submittedName>
</protein>
<reference evidence="1 2" key="1">
    <citation type="submission" date="2019-03" db="EMBL/GenBank/DDBJ databases">
        <title>First draft genome of Liparis tanakae, snailfish: a comprehensive survey of snailfish specific genes.</title>
        <authorList>
            <person name="Kim W."/>
            <person name="Song I."/>
            <person name="Jeong J.-H."/>
            <person name="Kim D."/>
            <person name="Kim S."/>
            <person name="Ryu S."/>
            <person name="Song J.Y."/>
            <person name="Lee S.K."/>
        </authorList>
    </citation>
    <scope>NUCLEOTIDE SEQUENCE [LARGE SCALE GENOMIC DNA]</scope>
    <source>
        <tissue evidence="1">Muscle</tissue>
    </source>
</reference>
<evidence type="ECO:0000313" key="2">
    <source>
        <dbReference type="Proteomes" id="UP000314294"/>
    </source>
</evidence>
<dbReference type="EMBL" id="SRLO01000904">
    <property type="protein sequence ID" value="TNN44408.1"/>
    <property type="molecule type" value="Genomic_DNA"/>
</dbReference>
<accession>A0A4Z2FTA5</accession>
<comment type="caution">
    <text evidence="1">The sequence shown here is derived from an EMBL/GenBank/DDBJ whole genome shotgun (WGS) entry which is preliminary data.</text>
</comment>
<evidence type="ECO:0000313" key="1">
    <source>
        <dbReference type="EMBL" id="TNN44408.1"/>
    </source>
</evidence>
<sequence>MLTRQHEPRCSHRGEIKRSLEFCCEEGVVLEMWREHDAVHSLQAGRGNEVKRWSCAAAETLAGLDVLSAESVGLKSEFSFHRQLSPPPPEAPVFHCREKMGGRGKNNNKAK</sequence>
<organism evidence="1 2">
    <name type="scientific">Liparis tanakae</name>
    <name type="common">Tanaka's snailfish</name>
    <dbReference type="NCBI Taxonomy" id="230148"/>
    <lineage>
        <taxon>Eukaryota</taxon>
        <taxon>Metazoa</taxon>
        <taxon>Chordata</taxon>
        <taxon>Craniata</taxon>
        <taxon>Vertebrata</taxon>
        <taxon>Euteleostomi</taxon>
        <taxon>Actinopterygii</taxon>
        <taxon>Neopterygii</taxon>
        <taxon>Teleostei</taxon>
        <taxon>Neoteleostei</taxon>
        <taxon>Acanthomorphata</taxon>
        <taxon>Eupercaria</taxon>
        <taxon>Perciformes</taxon>
        <taxon>Cottioidei</taxon>
        <taxon>Cottales</taxon>
        <taxon>Liparidae</taxon>
        <taxon>Liparis</taxon>
    </lineage>
</organism>
<proteinExistence type="predicted"/>
<gene>
    <name evidence="1" type="ORF">EYF80_045401</name>
</gene>
<dbReference type="Proteomes" id="UP000314294">
    <property type="component" value="Unassembled WGS sequence"/>
</dbReference>
<name>A0A4Z2FTA5_9TELE</name>